<evidence type="ECO:0000259" key="6">
    <source>
        <dbReference type="SMART" id="SM01266"/>
    </source>
</evidence>
<name>A0A1M7LVQ7_9FIRM</name>
<organism evidence="7 8">
    <name type="scientific">Anaerosporobacter mobilis DSM 15930</name>
    <dbReference type="NCBI Taxonomy" id="1120996"/>
    <lineage>
        <taxon>Bacteria</taxon>
        <taxon>Bacillati</taxon>
        <taxon>Bacillota</taxon>
        <taxon>Clostridia</taxon>
        <taxon>Lachnospirales</taxon>
        <taxon>Lachnospiraceae</taxon>
        <taxon>Anaerosporobacter</taxon>
    </lineage>
</organism>
<evidence type="ECO:0000313" key="7">
    <source>
        <dbReference type="EMBL" id="SHM82374.1"/>
    </source>
</evidence>
<evidence type="ECO:0000256" key="3">
    <source>
        <dbReference type="ARBA" id="ARBA00022737"/>
    </source>
</evidence>
<dbReference type="InterPro" id="IPR039369">
    <property type="entry name" value="LacA-like"/>
</dbReference>
<dbReference type="Pfam" id="PF00132">
    <property type="entry name" value="Hexapep"/>
    <property type="match status" value="1"/>
</dbReference>
<evidence type="ECO:0000256" key="2">
    <source>
        <dbReference type="ARBA" id="ARBA00022679"/>
    </source>
</evidence>
<dbReference type="PANTHER" id="PTHR43017:SF1">
    <property type="entry name" value="ACETYLTRANSFERASE YJL218W-RELATED"/>
    <property type="match status" value="1"/>
</dbReference>
<dbReference type="AlphaFoldDB" id="A0A1M7LVQ7"/>
<dbReference type="Proteomes" id="UP000184038">
    <property type="component" value="Unassembled WGS sequence"/>
</dbReference>
<dbReference type="EC" id="2.3.1.-" evidence="5"/>
<protein>
    <recommendedName>
        <fullName evidence="5">Acetyltransferase</fullName>
        <ecNumber evidence="5">2.3.1.-</ecNumber>
    </recommendedName>
</protein>
<keyword evidence="2 5" id="KW-0808">Transferase</keyword>
<evidence type="ECO:0000256" key="4">
    <source>
        <dbReference type="ARBA" id="ARBA00023315"/>
    </source>
</evidence>
<dbReference type="EMBL" id="FRCP01000018">
    <property type="protein sequence ID" value="SHM82374.1"/>
    <property type="molecule type" value="Genomic_DNA"/>
</dbReference>
<dbReference type="InterPro" id="IPR018357">
    <property type="entry name" value="Hexapep_transf_CS"/>
</dbReference>
<comment type="similarity">
    <text evidence="1 5">Belongs to the transferase hexapeptide repeat family.</text>
</comment>
<reference evidence="7 8" key="1">
    <citation type="submission" date="2016-11" db="EMBL/GenBank/DDBJ databases">
        <authorList>
            <person name="Jaros S."/>
            <person name="Januszkiewicz K."/>
            <person name="Wedrychowicz H."/>
        </authorList>
    </citation>
    <scope>NUCLEOTIDE SEQUENCE [LARGE SCALE GENOMIC DNA]</scope>
    <source>
        <strain evidence="7 8">DSM 15930</strain>
    </source>
</reference>
<keyword evidence="8" id="KW-1185">Reference proteome</keyword>
<proteinExistence type="inferred from homology"/>
<dbReference type="SUPFAM" id="SSF51161">
    <property type="entry name" value="Trimeric LpxA-like enzymes"/>
    <property type="match status" value="1"/>
</dbReference>
<sequence>MTEKDLMLRGELYYFYDQELNQESRRCKNLIRKLNNTTENQVEDRVQIIKELFGNVGELCWIEPPFQCDYGSNIQVGNVVFFNYDCIVLDTCKVSIGNNVIIGPRVCIYTASHPICAEIRGEGFNIGKPITIGNDVWIGGNSVINPGVTIGSNVVIGAGSVVVKNIPDNVIAVGNPCKVLRSITAEDNEYWNKMKEKYEMQMGSKEE</sequence>
<evidence type="ECO:0000313" key="8">
    <source>
        <dbReference type="Proteomes" id="UP000184038"/>
    </source>
</evidence>
<dbReference type="RefSeq" id="WP_073289640.1">
    <property type="nucleotide sequence ID" value="NZ_FRCP01000018.1"/>
</dbReference>
<dbReference type="OrthoDB" id="9801697at2"/>
<dbReference type="InterPro" id="IPR024688">
    <property type="entry name" value="Mac_dom"/>
</dbReference>
<dbReference type="SMART" id="SM01266">
    <property type="entry name" value="Mac"/>
    <property type="match status" value="1"/>
</dbReference>
<keyword evidence="4 5" id="KW-0012">Acyltransferase</keyword>
<dbReference type="InterPro" id="IPR011004">
    <property type="entry name" value="Trimer_LpxA-like_sf"/>
</dbReference>
<evidence type="ECO:0000256" key="5">
    <source>
        <dbReference type="RuleBase" id="RU367021"/>
    </source>
</evidence>
<accession>A0A1M7LVQ7</accession>
<evidence type="ECO:0000256" key="1">
    <source>
        <dbReference type="ARBA" id="ARBA00007274"/>
    </source>
</evidence>
<gene>
    <name evidence="7" type="ORF">SAMN02746066_03445</name>
</gene>
<dbReference type="Gene3D" id="2.160.10.10">
    <property type="entry name" value="Hexapeptide repeat proteins"/>
    <property type="match status" value="1"/>
</dbReference>
<dbReference type="InterPro" id="IPR001451">
    <property type="entry name" value="Hexapep"/>
</dbReference>
<dbReference type="GO" id="GO:0008870">
    <property type="term" value="F:galactoside O-acetyltransferase activity"/>
    <property type="evidence" value="ECO:0007669"/>
    <property type="project" value="TreeGrafter"/>
</dbReference>
<dbReference type="FunFam" id="2.160.10.10:FF:000008">
    <property type="entry name" value="Maltose O-acetyltransferase"/>
    <property type="match status" value="1"/>
</dbReference>
<dbReference type="PROSITE" id="PS00101">
    <property type="entry name" value="HEXAPEP_TRANSFERASES"/>
    <property type="match status" value="1"/>
</dbReference>
<dbReference type="PANTHER" id="PTHR43017">
    <property type="entry name" value="GALACTOSIDE O-ACETYLTRANSFERASE"/>
    <property type="match status" value="1"/>
</dbReference>
<keyword evidence="3" id="KW-0677">Repeat</keyword>
<dbReference type="STRING" id="1120996.SAMN02746066_03445"/>
<dbReference type="CDD" id="cd03357">
    <property type="entry name" value="LbH_MAT_GAT"/>
    <property type="match status" value="1"/>
</dbReference>
<feature type="domain" description="Maltose/galactoside acetyltransferase" evidence="6">
    <location>
        <begin position="4"/>
        <end position="58"/>
    </location>
</feature>
<dbReference type="Pfam" id="PF12464">
    <property type="entry name" value="Mac"/>
    <property type="match status" value="1"/>
</dbReference>